<accession>A0A180FYQ0</accession>
<feature type="region of interest" description="Disordered" evidence="1">
    <location>
        <begin position="46"/>
        <end position="68"/>
    </location>
</feature>
<feature type="non-terminal residue" evidence="2">
    <location>
        <position position="100"/>
    </location>
</feature>
<sequence>MHPYRPATTCQPIPWLLSTEPLHHTGNTASLSHVSDVPDPLPLASSLLNSLGPHSAPVTKQKQQQRTPLLSACTTLPSSLPIINPTMLRKPVGIILPPFP</sequence>
<protein>
    <submittedName>
        <fullName evidence="2 3">Uncharacterized protein</fullName>
    </submittedName>
</protein>
<dbReference type="EMBL" id="ADAS02003704">
    <property type="protein sequence ID" value="OAV85546.1"/>
    <property type="molecule type" value="Genomic_DNA"/>
</dbReference>
<proteinExistence type="predicted"/>
<evidence type="ECO:0000313" key="3">
    <source>
        <dbReference type="EnsemblFungi" id="PTTG_11500-t43_1-p1"/>
    </source>
</evidence>
<name>A0A180FYQ0_PUCT1</name>
<reference evidence="3 4" key="3">
    <citation type="journal article" date="2017" name="G3 (Bethesda)">
        <title>Comparative analysis highlights variable genome content of wheat rusts and divergence of the mating loci.</title>
        <authorList>
            <person name="Cuomo C.A."/>
            <person name="Bakkeren G."/>
            <person name="Khalil H.B."/>
            <person name="Panwar V."/>
            <person name="Joly D."/>
            <person name="Linning R."/>
            <person name="Sakthikumar S."/>
            <person name="Song X."/>
            <person name="Adiconis X."/>
            <person name="Fan L."/>
            <person name="Goldberg J.M."/>
            <person name="Levin J.Z."/>
            <person name="Young S."/>
            <person name="Zeng Q."/>
            <person name="Anikster Y."/>
            <person name="Bruce M."/>
            <person name="Wang M."/>
            <person name="Yin C."/>
            <person name="McCallum B."/>
            <person name="Szabo L.J."/>
            <person name="Hulbert S."/>
            <person name="Chen X."/>
            <person name="Fellers J.P."/>
        </authorList>
    </citation>
    <scope>NUCLEOTIDE SEQUENCE</scope>
    <source>
        <strain evidence="4">Isolate 1-1 / race 1 (BBBD)</strain>
        <strain evidence="3">isolate 1-1 / race 1 (BBBD)</strain>
    </source>
</reference>
<reference evidence="3" key="4">
    <citation type="submission" date="2025-05" db="UniProtKB">
        <authorList>
            <consortium name="EnsemblFungi"/>
        </authorList>
    </citation>
    <scope>IDENTIFICATION</scope>
    <source>
        <strain evidence="3">isolate 1-1 / race 1 (BBBD)</strain>
    </source>
</reference>
<evidence type="ECO:0000313" key="4">
    <source>
        <dbReference type="Proteomes" id="UP000005240"/>
    </source>
</evidence>
<keyword evidence="4" id="KW-1185">Reference proteome</keyword>
<dbReference type="Proteomes" id="UP000005240">
    <property type="component" value="Unassembled WGS sequence"/>
</dbReference>
<dbReference type="VEuPathDB" id="FungiDB:PTTG_11500"/>
<gene>
    <name evidence="2" type="ORF">PTTG_11500</name>
</gene>
<feature type="compositionally biased region" description="Polar residues" evidence="1">
    <location>
        <begin position="58"/>
        <end position="68"/>
    </location>
</feature>
<evidence type="ECO:0000256" key="1">
    <source>
        <dbReference type="SAM" id="MobiDB-lite"/>
    </source>
</evidence>
<reference evidence="2" key="1">
    <citation type="submission" date="2009-11" db="EMBL/GenBank/DDBJ databases">
        <authorList>
            <consortium name="The Broad Institute Genome Sequencing Platform"/>
            <person name="Ward D."/>
            <person name="Feldgarden M."/>
            <person name="Earl A."/>
            <person name="Young S.K."/>
            <person name="Zeng Q."/>
            <person name="Koehrsen M."/>
            <person name="Alvarado L."/>
            <person name="Berlin A."/>
            <person name="Bochicchio J."/>
            <person name="Borenstein D."/>
            <person name="Chapman S.B."/>
            <person name="Chen Z."/>
            <person name="Engels R."/>
            <person name="Freedman E."/>
            <person name="Gellesch M."/>
            <person name="Goldberg J."/>
            <person name="Griggs A."/>
            <person name="Gujja S."/>
            <person name="Heilman E."/>
            <person name="Heiman D."/>
            <person name="Hepburn T."/>
            <person name="Howarth C."/>
            <person name="Jen D."/>
            <person name="Larson L."/>
            <person name="Lewis B."/>
            <person name="Mehta T."/>
            <person name="Park D."/>
            <person name="Pearson M."/>
            <person name="Roberts A."/>
            <person name="Saif S."/>
            <person name="Shea T."/>
            <person name="Shenoy N."/>
            <person name="Sisk P."/>
            <person name="Stolte C."/>
            <person name="Sykes S."/>
            <person name="Thomson T."/>
            <person name="Walk T."/>
            <person name="White J."/>
            <person name="Yandava C."/>
            <person name="Izard J."/>
            <person name="Baranova O.V."/>
            <person name="Blanton J.M."/>
            <person name="Tanner A.C."/>
            <person name="Dewhirst F.E."/>
            <person name="Haas B."/>
            <person name="Nusbaum C."/>
            <person name="Birren B."/>
        </authorList>
    </citation>
    <scope>NUCLEOTIDE SEQUENCE [LARGE SCALE GENOMIC DNA]</scope>
    <source>
        <strain evidence="2">1-1 BBBD Race 1</strain>
    </source>
</reference>
<dbReference type="EnsemblFungi" id="PTTG_11500-t43_1">
    <property type="protein sequence ID" value="PTTG_11500-t43_1-p1"/>
    <property type="gene ID" value="PTTG_11500"/>
</dbReference>
<evidence type="ECO:0000313" key="2">
    <source>
        <dbReference type="EMBL" id="OAV85546.1"/>
    </source>
</evidence>
<reference evidence="2" key="2">
    <citation type="submission" date="2016-05" db="EMBL/GenBank/DDBJ databases">
        <title>Comparative analysis highlights variable genome content of wheat rusts and divergence of the mating loci.</title>
        <authorList>
            <person name="Cuomo C.A."/>
            <person name="Bakkeren G."/>
            <person name="Szabo L."/>
            <person name="Khalil H."/>
            <person name="Joly D."/>
            <person name="Goldberg J."/>
            <person name="Young S."/>
            <person name="Zeng Q."/>
            <person name="Fellers J."/>
        </authorList>
    </citation>
    <scope>NUCLEOTIDE SEQUENCE [LARGE SCALE GENOMIC DNA]</scope>
    <source>
        <strain evidence="2">1-1 BBBD Race 1</strain>
    </source>
</reference>
<organism evidence="2">
    <name type="scientific">Puccinia triticina (isolate 1-1 / race 1 (BBBD))</name>
    <name type="common">Brown leaf rust fungus</name>
    <dbReference type="NCBI Taxonomy" id="630390"/>
    <lineage>
        <taxon>Eukaryota</taxon>
        <taxon>Fungi</taxon>
        <taxon>Dikarya</taxon>
        <taxon>Basidiomycota</taxon>
        <taxon>Pucciniomycotina</taxon>
        <taxon>Pucciniomycetes</taxon>
        <taxon>Pucciniales</taxon>
        <taxon>Pucciniaceae</taxon>
        <taxon>Puccinia</taxon>
    </lineage>
</organism>
<dbReference type="AlphaFoldDB" id="A0A180FYQ0"/>